<evidence type="ECO:0000256" key="3">
    <source>
        <dbReference type="ARBA" id="ARBA00010122"/>
    </source>
</evidence>
<dbReference type="GO" id="GO:0004072">
    <property type="term" value="F:aspartate kinase activity"/>
    <property type="evidence" value="ECO:0007669"/>
    <property type="project" value="UniProtKB-EC"/>
</dbReference>
<proteinExistence type="inferred from homology"/>
<evidence type="ECO:0000256" key="11">
    <source>
        <dbReference type="RuleBase" id="RU004249"/>
    </source>
</evidence>
<evidence type="ECO:0000256" key="8">
    <source>
        <dbReference type="ARBA" id="ARBA00023154"/>
    </source>
</evidence>
<evidence type="ECO:0000256" key="9">
    <source>
        <dbReference type="ARBA" id="ARBA00047872"/>
    </source>
</evidence>
<feature type="domain" description="Aspartate/glutamate/uridylate kinase" evidence="12">
    <location>
        <begin position="1"/>
        <end position="225"/>
    </location>
</feature>
<dbReference type="UniPathway" id="UPA00051">
    <property type="reaction ID" value="UER00462"/>
</dbReference>
<accession>A0A0J7KC21</accession>
<dbReference type="CDD" id="cd04261">
    <property type="entry name" value="AAK_AKii-LysC-BS"/>
    <property type="match status" value="1"/>
</dbReference>
<evidence type="ECO:0000256" key="7">
    <source>
        <dbReference type="ARBA" id="ARBA00022840"/>
    </source>
</evidence>
<dbReference type="PIRSF" id="PIRSF000726">
    <property type="entry name" value="Asp_kin"/>
    <property type="match status" value="1"/>
</dbReference>
<keyword evidence="4 10" id="KW-0808">Transferase</keyword>
<dbReference type="PANTHER" id="PTHR21499">
    <property type="entry name" value="ASPARTATE KINASE"/>
    <property type="match status" value="1"/>
</dbReference>
<keyword evidence="6 10" id="KW-0418">Kinase</keyword>
<dbReference type="GO" id="GO:0005524">
    <property type="term" value="F:ATP binding"/>
    <property type="evidence" value="ECO:0007669"/>
    <property type="project" value="UniProtKB-KW"/>
</dbReference>
<comment type="similarity">
    <text evidence="3 10">Belongs to the aspartokinase family.</text>
</comment>
<evidence type="ECO:0000313" key="14">
    <source>
        <dbReference type="Proteomes" id="UP000036403"/>
    </source>
</evidence>
<dbReference type="GO" id="GO:0005829">
    <property type="term" value="C:cytosol"/>
    <property type="evidence" value="ECO:0007669"/>
    <property type="project" value="TreeGrafter"/>
</dbReference>
<dbReference type="SUPFAM" id="SSF53633">
    <property type="entry name" value="Carbamate kinase-like"/>
    <property type="match status" value="1"/>
</dbReference>
<comment type="pathway">
    <text evidence="1 11">Amino-acid biosynthesis; L-methionine biosynthesis via de novo pathway; L-homoserine from L-aspartate: step 1/3.</text>
</comment>
<dbReference type="InterPro" id="IPR041740">
    <property type="entry name" value="AKii-LysC-BS"/>
</dbReference>
<dbReference type="InterPro" id="IPR036393">
    <property type="entry name" value="AceGlu_kinase-like_sf"/>
</dbReference>
<dbReference type="GO" id="GO:0009088">
    <property type="term" value="P:threonine biosynthetic process"/>
    <property type="evidence" value="ECO:0007669"/>
    <property type="project" value="UniProtKB-UniPathway"/>
</dbReference>
<name>A0A0J7KC21_LASNI</name>
<dbReference type="InterPro" id="IPR005260">
    <property type="entry name" value="Asp_kin_monofn"/>
</dbReference>
<dbReference type="STRING" id="67767.A0A0J7KC21"/>
<comment type="pathway">
    <text evidence="11">Amino-acid biosynthesis; L-lysine biosynthesis via DAP pathway; (S)-tetrahydrodipicolinate from L-aspartate: step 1/4.</text>
</comment>
<evidence type="ECO:0000256" key="2">
    <source>
        <dbReference type="ARBA" id="ARBA00005139"/>
    </source>
</evidence>
<dbReference type="PaxDb" id="67767-A0A0J7KC21"/>
<comment type="catalytic activity">
    <reaction evidence="9 10">
        <text>L-aspartate + ATP = 4-phospho-L-aspartate + ADP</text>
        <dbReference type="Rhea" id="RHEA:23776"/>
        <dbReference type="ChEBI" id="CHEBI:29991"/>
        <dbReference type="ChEBI" id="CHEBI:30616"/>
        <dbReference type="ChEBI" id="CHEBI:57535"/>
        <dbReference type="ChEBI" id="CHEBI:456216"/>
        <dbReference type="EC" id="2.7.2.4"/>
    </reaction>
</comment>
<dbReference type="UniPathway" id="UPA00034">
    <property type="reaction ID" value="UER00015"/>
</dbReference>
<dbReference type="EMBL" id="LBMM01009917">
    <property type="protein sequence ID" value="KMQ87786.1"/>
    <property type="molecule type" value="Genomic_DNA"/>
</dbReference>
<keyword evidence="5" id="KW-0547">Nucleotide-binding</keyword>
<evidence type="ECO:0000256" key="6">
    <source>
        <dbReference type="ARBA" id="ARBA00022777"/>
    </source>
</evidence>
<dbReference type="Gene3D" id="3.30.2130.10">
    <property type="entry name" value="VC0802-like"/>
    <property type="match status" value="1"/>
</dbReference>
<organism evidence="13 14">
    <name type="scientific">Lasius niger</name>
    <name type="common">Black garden ant</name>
    <dbReference type="NCBI Taxonomy" id="67767"/>
    <lineage>
        <taxon>Eukaryota</taxon>
        <taxon>Metazoa</taxon>
        <taxon>Ecdysozoa</taxon>
        <taxon>Arthropoda</taxon>
        <taxon>Hexapoda</taxon>
        <taxon>Insecta</taxon>
        <taxon>Pterygota</taxon>
        <taxon>Neoptera</taxon>
        <taxon>Endopterygota</taxon>
        <taxon>Hymenoptera</taxon>
        <taxon>Apocrita</taxon>
        <taxon>Aculeata</taxon>
        <taxon>Formicoidea</taxon>
        <taxon>Formicidae</taxon>
        <taxon>Formicinae</taxon>
        <taxon>Lasius</taxon>
        <taxon>Lasius</taxon>
    </lineage>
</organism>
<dbReference type="InterPro" id="IPR001048">
    <property type="entry name" value="Asp/Glu/Uridylate_kinase"/>
</dbReference>
<dbReference type="Pfam" id="PF00696">
    <property type="entry name" value="AA_kinase"/>
    <property type="match status" value="1"/>
</dbReference>
<dbReference type="UniPathway" id="UPA00050">
    <property type="reaction ID" value="UER00461"/>
</dbReference>
<evidence type="ECO:0000313" key="13">
    <source>
        <dbReference type="EMBL" id="KMQ87786.1"/>
    </source>
</evidence>
<dbReference type="EC" id="2.7.2.4" evidence="10"/>
<protein>
    <recommendedName>
        <fullName evidence="10">Aspartokinase</fullName>
        <ecNumber evidence="10">2.7.2.4</ecNumber>
    </recommendedName>
</protein>
<dbReference type="Proteomes" id="UP000036403">
    <property type="component" value="Unassembled WGS sequence"/>
</dbReference>
<evidence type="ECO:0000259" key="12">
    <source>
        <dbReference type="Pfam" id="PF00696"/>
    </source>
</evidence>
<keyword evidence="11" id="KW-0028">Amino-acid biosynthesis</keyword>
<evidence type="ECO:0000256" key="1">
    <source>
        <dbReference type="ARBA" id="ARBA00004986"/>
    </source>
</evidence>
<dbReference type="NCBIfam" id="TIGR00657">
    <property type="entry name" value="asp_kinases"/>
    <property type="match status" value="1"/>
</dbReference>
<dbReference type="PANTHER" id="PTHR21499:SF3">
    <property type="entry name" value="ASPARTOKINASE"/>
    <property type="match status" value="1"/>
</dbReference>
<evidence type="ECO:0000256" key="10">
    <source>
        <dbReference type="RuleBase" id="RU003448"/>
    </source>
</evidence>
<keyword evidence="14" id="KW-1185">Reference proteome</keyword>
<evidence type="ECO:0000256" key="4">
    <source>
        <dbReference type="ARBA" id="ARBA00022679"/>
    </source>
</evidence>
<reference evidence="13 14" key="1">
    <citation type="submission" date="2015-04" db="EMBL/GenBank/DDBJ databases">
        <title>Lasius niger genome sequencing.</title>
        <authorList>
            <person name="Konorov E.A."/>
            <person name="Nikitin M.A."/>
            <person name="Kirill M.V."/>
            <person name="Chang P."/>
        </authorList>
    </citation>
    <scope>NUCLEOTIDE SEQUENCE [LARGE SCALE GENOMIC DNA]</scope>
    <source>
        <tissue evidence="13">Whole</tissue>
    </source>
</reference>
<dbReference type="Gene3D" id="3.40.1160.10">
    <property type="entry name" value="Acetylglutamate kinase-like"/>
    <property type="match status" value="1"/>
</dbReference>
<keyword evidence="7" id="KW-0067">ATP-binding</keyword>
<sequence>MKFGGTSVGNIDRLRASAALVKREVALGNRVAVVVSAMAGKTNELVRHCLEFSETPDPCEYDAVISAGEQISSGLLALALQNQGVKARSFQGWQLPIIVHHEAQHGISFAVDPAPLTKIMALGGVPVIAGFQGIDHNGRIATLGRGGSDATAVAVASALKADRCDIYTDVEGVYSGDPRMIEKAELLSEIAFEEMLEFSRNGAKVLQPLSVSMAMQENVSVRVLSAFVPPSSEAGTKIIQKKELLARVVGVSSAIDKAVITLYGCSPSPEEEDAVLRGLKAHGIEVEASLVEALEKTGENVWNLFMKKEDAFTAGEVICGCSNSLTYKTIEISTGLSKIAVIGHGILEGEAFLDPFLEALRINQITSFTLLRDDLKIFAFTPQEITRELLCSLHHQYGLDKQG</sequence>
<dbReference type="AlphaFoldDB" id="A0A0J7KC21"/>
<comment type="pathway">
    <text evidence="2 11">Amino-acid biosynthesis; L-threonine biosynthesis; L-threonine from L-aspartate: step 1/5.</text>
</comment>
<dbReference type="OrthoDB" id="5548170at2759"/>
<evidence type="ECO:0000256" key="5">
    <source>
        <dbReference type="ARBA" id="ARBA00022741"/>
    </source>
</evidence>
<gene>
    <name evidence="13" type="ORF">RF55_12843</name>
</gene>
<dbReference type="InterPro" id="IPR001341">
    <property type="entry name" value="Asp_kinase"/>
</dbReference>
<dbReference type="GO" id="GO:0009089">
    <property type="term" value="P:lysine biosynthetic process via diaminopimelate"/>
    <property type="evidence" value="ECO:0007669"/>
    <property type="project" value="UniProtKB-UniPathway"/>
</dbReference>
<comment type="caution">
    <text evidence="13">The sequence shown here is derived from an EMBL/GenBank/DDBJ whole genome shotgun (WGS) entry which is preliminary data.</text>
</comment>
<keyword evidence="8" id="KW-0457">Lysine biosynthesis</keyword>
<dbReference type="GO" id="GO:0009090">
    <property type="term" value="P:homoserine biosynthetic process"/>
    <property type="evidence" value="ECO:0007669"/>
    <property type="project" value="TreeGrafter"/>
</dbReference>